<sequence length="103" mass="11691">MDPCLSFTALGKEFFGMVTVKYPLDSVPPLAVNLNIWGLNLSVALRRCRSDIVERLMRSIDFEEEDDRDFADWITPSLILCAWYSLLVLEAPRPGGTTQLLQK</sequence>
<protein>
    <submittedName>
        <fullName evidence="1">Uncharacterized protein</fullName>
    </submittedName>
</protein>
<dbReference type="RefSeq" id="XP_056582434.1">
    <property type="nucleotide sequence ID" value="XM_056718299.1"/>
</dbReference>
<accession>A0A9W9VHQ0</accession>
<dbReference type="GeneID" id="81457482"/>
<reference evidence="1" key="1">
    <citation type="submission" date="2022-12" db="EMBL/GenBank/DDBJ databases">
        <authorList>
            <person name="Petersen C."/>
        </authorList>
    </citation>
    <scope>NUCLEOTIDE SEQUENCE</scope>
    <source>
        <strain evidence="1">IBT 3081</strain>
    </source>
</reference>
<reference evidence="1" key="2">
    <citation type="journal article" date="2023" name="IMA Fungus">
        <title>Comparative genomic study of the Penicillium genus elucidates a diverse pangenome and 15 lateral gene transfer events.</title>
        <authorList>
            <person name="Petersen C."/>
            <person name="Sorensen T."/>
            <person name="Nielsen M.R."/>
            <person name="Sondergaard T.E."/>
            <person name="Sorensen J.L."/>
            <person name="Fitzpatrick D.A."/>
            <person name="Frisvad J.C."/>
            <person name="Nielsen K.L."/>
        </authorList>
    </citation>
    <scope>NUCLEOTIDE SEQUENCE</scope>
    <source>
        <strain evidence="1">IBT 3081</strain>
    </source>
</reference>
<proteinExistence type="predicted"/>
<gene>
    <name evidence="1" type="ORF">N7517_000569</name>
</gene>
<dbReference type="EMBL" id="JAPZBT010000001">
    <property type="protein sequence ID" value="KAJ5382658.1"/>
    <property type="molecule type" value="Genomic_DNA"/>
</dbReference>
<name>A0A9W9VHQ0_9EURO</name>
<comment type="caution">
    <text evidence="1">The sequence shown here is derived from an EMBL/GenBank/DDBJ whole genome shotgun (WGS) entry which is preliminary data.</text>
</comment>
<organism evidence="1 2">
    <name type="scientific">Penicillium concentricum</name>
    <dbReference type="NCBI Taxonomy" id="293559"/>
    <lineage>
        <taxon>Eukaryota</taxon>
        <taxon>Fungi</taxon>
        <taxon>Dikarya</taxon>
        <taxon>Ascomycota</taxon>
        <taxon>Pezizomycotina</taxon>
        <taxon>Eurotiomycetes</taxon>
        <taxon>Eurotiomycetidae</taxon>
        <taxon>Eurotiales</taxon>
        <taxon>Aspergillaceae</taxon>
        <taxon>Penicillium</taxon>
    </lineage>
</organism>
<evidence type="ECO:0000313" key="2">
    <source>
        <dbReference type="Proteomes" id="UP001147752"/>
    </source>
</evidence>
<dbReference type="Proteomes" id="UP001147752">
    <property type="component" value="Unassembled WGS sequence"/>
</dbReference>
<dbReference type="AlphaFoldDB" id="A0A9W9VHQ0"/>
<keyword evidence="2" id="KW-1185">Reference proteome</keyword>
<evidence type="ECO:0000313" key="1">
    <source>
        <dbReference type="EMBL" id="KAJ5382658.1"/>
    </source>
</evidence>